<accession>A0A2V4MN35</accession>
<dbReference type="InterPro" id="IPR029045">
    <property type="entry name" value="ClpP/crotonase-like_dom_sf"/>
</dbReference>
<dbReference type="GO" id="GO:0004300">
    <property type="term" value="F:enoyl-CoA hydratase activity"/>
    <property type="evidence" value="ECO:0007669"/>
    <property type="project" value="UniProtKB-EC"/>
</dbReference>
<dbReference type="PANTHER" id="PTHR11941">
    <property type="entry name" value="ENOYL-COA HYDRATASE-RELATED"/>
    <property type="match status" value="1"/>
</dbReference>
<evidence type="ECO:0000256" key="7">
    <source>
        <dbReference type="ARBA" id="ARBA00023709"/>
    </source>
</evidence>
<evidence type="ECO:0000256" key="4">
    <source>
        <dbReference type="ARBA" id="ARBA00022832"/>
    </source>
</evidence>
<keyword evidence="6" id="KW-0456">Lyase</keyword>
<dbReference type="EMBL" id="QFVT01000008">
    <property type="protein sequence ID" value="PYC46959.1"/>
    <property type="molecule type" value="Genomic_DNA"/>
</dbReference>
<dbReference type="EC" id="4.2.1.17" evidence="3"/>
<dbReference type="InterPro" id="IPR001753">
    <property type="entry name" value="Enoyl-CoA_hydra/iso"/>
</dbReference>
<evidence type="ECO:0000313" key="10">
    <source>
        <dbReference type="EMBL" id="PYC46959.1"/>
    </source>
</evidence>
<dbReference type="Proteomes" id="UP000248012">
    <property type="component" value="Unassembled WGS sequence"/>
</dbReference>
<dbReference type="InterPro" id="IPR014748">
    <property type="entry name" value="Enoyl-CoA_hydra_C"/>
</dbReference>
<comment type="similarity">
    <text evidence="2 9">Belongs to the enoyl-CoA hydratase/isomerase family.</text>
</comment>
<name>A0A2V4MN35_9RHOB</name>
<keyword evidence="5" id="KW-0443">Lipid metabolism</keyword>
<dbReference type="InterPro" id="IPR018376">
    <property type="entry name" value="Enoyl-CoA_hyd/isom_CS"/>
</dbReference>
<keyword evidence="11" id="KW-1185">Reference proteome</keyword>
<dbReference type="RefSeq" id="WP_110796482.1">
    <property type="nucleotide sequence ID" value="NZ_KZ826487.1"/>
</dbReference>
<dbReference type="OrthoDB" id="9775794at2"/>
<gene>
    <name evidence="10" type="ORF">DI396_12070</name>
</gene>
<evidence type="ECO:0000256" key="6">
    <source>
        <dbReference type="ARBA" id="ARBA00023239"/>
    </source>
</evidence>
<evidence type="ECO:0000256" key="1">
    <source>
        <dbReference type="ARBA" id="ARBA00002994"/>
    </source>
</evidence>
<evidence type="ECO:0000313" key="11">
    <source>
        <dbReference type="Proteomes" id="UP000248012"/>
    </source>
</evidence>
<dbReference type="PROSITE" id="PS00166">
    <property type="entry name" value="ENOYL_COA_HYDRATASE"/>
    <property type="match status" value="1"/>
</dbReference>
<dbReference type="PANTHER" id="PTHR11941:SF54">
    <property type="entry name" value="ENOYL-COA HYDRATASE, MITOCHONDRIAL"/>
    <property type="match status" value="1"/>
</dbReference>
<dbReference type="FunFam" id="1.10.12.10:FF:000001">
    <property type="entry name" value="Probable enoyl-CoA hydratase, mitochondrial"/>
    <property type="match status" value="1"/>
</dbReference>
<dbReference type="Gene3D" id="3.90.226.10">
    <property type="entry name" value="2-enoyl-CoA Hydratase, Chain A, domain 1"/>
    <property type="match status" value="1"/>
</dbReference>
<dbReference type="CDD" id="cd06558">
    <property type="entry name" value="crotonase-like"/>
    <property type="match status" value="1"/>
</dbReference>
<dbReference type="FunFam" id="3.90.226.10:FF:000019">
    <property type="entry name" value="Enoyl-CoA hydratase, mitochondrial"/>
    <property type="match status" value="1"/>
</dbReference>
<dbReference type="Pfam" id="PF00378">
    <property type="entry name" value="ECH_1"/>
    <property type="match status" value="1"/>
</dbReference>
<evidence type="ECO:0000256" key="5">
    <source>
        <dbReference type="ARBA" id="ARBA00023098"/>
    </source>
</evidence>
<evidence type="ECO:0000256" key="9">
    <source>
        <dbReference type="RuleBase" id="RU003707"/>
    </source>
</evidence>
<organism evidence="10 11">
    <name type="scientific">Litorivita pollutaquae</name>
    <dbReference type="NCBI Taxonomy" id="2200892"/>
    <lineage>
        <taxon>Bacteria</taxon>
        <taxon>Pseudomonadati</taxon>
        <taxon>Pseudomonadota</taxon>
        <taxon>Alphaproteobacteria</taxon>
        <taxon>Rhodobacterales</taxon>
        <taxon>Paracoccaceae</taxon>
        <taxon>Litorivita</taxon>
    </lineage>
</organism>
<comment type="function">
    <text evidence="1">Could possibly oxidize fatty acids using specific components.</text>
</comment>
<evidence type="ECO:0000256" key="2">
    <source>
        <dbReference type="ARBA" id="ARBA00005254"/>
    </source>
</evidence>
<dbReference type="Gene3D" id="1.10.12.10">
    <property type="entry name" value="Lyase 2-enoyl-coa Hydratase, Chain A, domain 2"/>
    <property type="match status" value="1"/>
</dbReference>
<dbReference type="SUPFAM" id="SSF52096">
    <property type="entry name" value="ClpP/crotonase"/>
    <property type="match status" value="1"/>
</dbReference>
<evidence type="ECO:0000256" key="8">
    <source>
        <dbReference type="ARBA" id="ARBA00023717"/>
    </source>
</evidence>
<reference evidence="10 11" key="1">
    <citation type="submission" date="2018-05" db="EMBL/GenBank/DDBJ databases">
        <title>Oceanovita maritima gen. nov., sp. nov., a marine bacterium in the family Rhodobacteraceae isolated from surface seawater of Lundu port Xiamen, China.</title>
        <authorList>
            <person name="Hetharua B.H."/>
            <person name="Min D."/>
            <person name="Liao H."/>
            <person name="Tian Y."/>
        </authorList>
    </citation>
    <scope>NUCLEOTIDE SEQUENCE [LARGE SCALE GENOMIC DNA]</scope>
    <source>
        <strain evidence="10 11">FSX-11</strain>
    </source>
</reference>
<evidence type="ECO:0000256" key="3">
    <source>
        <dbReference type="ARBA" id="ARBA00012076"/>
    </source>
</evidence>
<proteinExistence type="inferred from homology"/>
<dbReference type="NCBIfam" id="NF004517">
    <property type="entry name" value="PRK05862.1"/>
    <property type="match status" value="1"/>
</dbReference>
<comment type="catalytic activity">
    <reaction evidence="8">
        <text>a 4-saturated-(3S)-3-hydroxyacyl-CoA = a (3E)-enoyl-CoA + H2O</text>
        <dbReference type="Rhea" id="RHEA:20724"/>
        <dbReference type="ChEBI" id="CHEBI:15377"/>
        <dbReference type="ChEBI" id="CHEBI:58521"/>
        <dbReference type="ChEBI" id="CHEBI:137480"/>
        <dbReference type="EC" id="4.2.1.17"/>
    </reaction>
</comment>
<keyword evidence="4" id="KW-0276">Fatty acid metabolism</keyword>
<dbReference type="GO" id="GO:0006635">
    <property type="term" value="P:fatty acid beta-oxidation"/>
    <property type="evidence" value="ECO:0007669"/>
    <property type="project" value="TreeGrafter"/>
</dbReference>
<dbReference type="AlphaFoldDB" id="A0A2V4MN35"/>
<comment type="caution">
    <text evidence="10">The sequence shown here is derived from an EMBL/GenBank/DDBJ whole genome shotgun (WGS) entry which is preliminary data.</text>
</comment>
<comment type="catalytic activity">
    <reaction evidence="7">
        <text>a (3S)-3-hydroxyacyl-CoA = a (2E)-enoyl-CoA + H2O</text>
        <dbReference type="Rhea" id="RHEA:16105"/>
        <dbReference type="ChEBI" id="CHEBI:15377"/>
        <dbReference type="ChEBI" id="CHEBI:57318"/>
        <dbReference type="ChEBI" id="CHEBI:58856"/>
        <dbReference type="EC" id="4.2.1.17"/>
    </reaction>
</comment>
<protein>
    <recommendedName>
        <fullName evidence="3">enoyl-CoA hydratase</fullName>
        <ecNumber evidence="3">4.2.1.17</ecNumber>
    </recommendedName>
</protein>
<sequence length="258" mass="28178">MAYETIIVDVEDHIALVKLNRPDAMNALNAELMSELAHALADAQANEKVRCIVITGSEKAFAAGADIKMMSDKSFVDVFAGDLFTPEADQIMRVRKPIIAAVSGYALGGGCELAMMCDFIICSDTAKFGQPEINLGVVAGIGGTQRLTRLVGKSKAMDMNLTGRFMDAEEAERSGLVSRVVPCKKLMEETMGAAAKIAEKSMISVMVVKEAVNRSYETTLREGLLFERRVFHSLFATEDQKEGMSAFMEKRAAQFRDK</sequence>